<dbReference type="Proteomes" id="UP000547674">
    <property type="component" value="Unassembled WGS sequence"/>
</dbReference>
<dbReference type="PRINTS" id="PR00411">
    <property type="entry name" value="PNDRDTASEI"/>
</dbReference>
<evidence type="ECO:0000259" key="4">
    <source>
        <dbReference type="Pfam" id="PF07992"/>
    </source>
</evidence>
<feature type="domain" description="FAD/NAD(P)-binding" evidence="4">
    <location>
        <begin position="4"/>
        <end position="277"/>
    </location>
</feature>
<dbReference type="SUPFAM" id="SSF51905">
    <property type="entry name" value="FAD/NAD(P)-binding domain"/>
    <property type="match status" value="2"/>
</dbReference>
<feature type="non-terminal residue" evidence="5">
    <location>
        <position position="277"/>
    </location>
</feature>
<dbReference type="Pfam" id="PF07992">
    <property type="entry name" value="Pyr_redox_2"/>
    <property type="match status" value="1"/>
</dbReference>
<dbReference type="PANTHER" id="PTHR43429">
    <property type="entry name" value="PYRIDINE NUCLEOTIDE-DISULFIDE OXIDOREDUCTASE DOMAIN-CONTAINING"/>
    <property type="match status" value="1"/>
</dbReference>
<keyword evidence="2" id="KW-0285">Flavoprotein</keyword>
<evidence type="ECO:0000313" key="6">
    <source>
        <dbReference type="Proteomes" id="UP000547674"/>
    </source>
</evidence>
<evidence type="ECO:0000313" key="5">
    <source>
        <dbReference type="EMBL" id="NNF06383.1"/>
    </source>
</evidence>
<name>A0A7Y2H266_UNCEI</name>
<sequence length="277" mass="31087">MFLHVAIIGNGIAGVTTAIRLRENCPDWDITMISGETDHHYSRPALMYIFMGHMRYEDTKPYEDRFWEKHRIDLMRAWVTEIDTEKKLLHFGGQTQPLGYDKLVIASGSESNKFGWPGQDLGGVQGLYNIQDLELLYKNIQDIKQAVIVGGGLIGIELGEMLHARNVPVTFLIREVNFWDNVLPKEEAMMVNRIIEEDHLGLVRETELKEIHDDGNGRVGAVTTSTGERIECQFVGLTAGVHPNIGFLKESGIPTGRGVLVDWSLRSEVPDVFAVGD</sequence>
<dbReference type="InterPro" id="IPR036188">
    <property type="entry name" value="FAD/NAD-bd_sf"/>
</dbReference>
<reference evidence="5 6" key="1">
    <citation type="submission" date="2020-03" db="EMBL/GenBank/DDBJ databases">
        <title>Metabolic flexibility allows generalist bacteria to become dominant in a frequently disturbed ecosystem.</title>
        <authorList>
            <person name="Chen Y.-J."/>
            <person name="Leung P.M."/>
            <person name="Bay S.K."/>
            <person name="Hugenholtz P."/>
            <person name="Kessler A.J."/>
            <person name="Shelley G."/>
            <person name="Waite D.W."/>
            <person name="Cook P.L."/>
            <person name="Greening C."/>
        </authorList>
    </citation>
    <scope>NUCLEOTIDE SEQUENCE [LARGE SCALE GENOMIC DNA]</scope>
    <source>
        <strain evidence="5">SS_bin_28</strain>
    </source>
</reference>
<evidence type="ECO:0000256" key="1">
    <source>
        <dbReference type="ARBA" id="ARBA00001974"/>
    </source>
</evidence>
<keyword evidence="3" id="KW-0274">FAD</keyword>
<organism evidence="5 6">
    <name type="scientific">Eiseniibacteriota bacterium</name>
    <dbReference type="NCBI Taxonomy" id="2212470"/>
    <lineage>
        <taxon>Bacteria</taxon>
        <taxon>Candidatus Eiseniibacteriota</taxon>
    </lineage>
</organism>
<comment type="caution">
    <text evidence="5">The sequence shown here is derived from an EMBL/GenBank/DDBJ whole genome shotgun (WGS) entry which is preliminary data.</text>
</comment>
<evidence type="ECO:0000256" key="3">
    <source>
        <dbReference type="ARBA" id="ARBA00022827"/>
    </source>
</evidence>
<dbReference type="InterPro" id="IPR023753">
    <property type="entry name" value="FAD/NAD-binding_dom"/>
</dbReference>
<accession>A0A7Y2H266</accession>
<protein>
    <submittedName>
        <fullName evidence="5">FAD-dependent oxidoreductase</fullName>
    </submittedName>
</protein>
<dbReference type="EMBL" id="JABDJR010000243">
    <property type="protein sequence ID" value="NNF06383.1"/>
    <property type="molecule type" value="Genomic_DNA"/>
</dbReference>
<dbReference type="AlphaFoldDB" id="A0A7Y2H266"/>
<evidence type="ECO:0000256" key="2">
    <source>
        <dbReference type="ARBA" id="ARBA00022630"/>
    </source>
</evidence>
<dbReference type="Gene3D" id="3.50.50.60">
    <property type="entry name" value="FAD/NAD(P)-binding domain"/>
    <property type="match status" value="2"/>
</dbReference>
<dbReference type="InterPro" id="IPR050260">
    <property type="entry name" value="FAD-bd_OxRdtase"/>
</dbReference>
<proteinExistence type="predicted"/>
<dbReference type="GO" id="GO:0016491">
    <property type="term" value="F:oxidoreductase activity"/>
    <property type="evidence" value="ECO:0007669"/>
    <property type="project" value="InterPro"/>
</dbReference>
<comment type="cofactor">
    <cofactor evidence="1">
        <name>FAD</name>
        <dbReference type="ChEBI" id="CHEBI:57692"/>
    </cofactor>
</comment>
<dbReference type="PRINTS" id="PR00368">
    <property type="entry name" value="FADPNR"/>
</dbReference>
<gene>
    <name evidence="5" type="ORF">HKN21_06455</name>
</gene>
<dbReference type="PANTHER" id="PTHR43429:SF3">
    <property type="entry name" value="NITRITE REDUCTASE [NAD(P)H]"/>
    <property type="match status" value="1"/>
</dbReference>